<evidence type="ECO:0000256" key="4">
    <source>
        <dbReference type="ARBA" id="ARBA00022960"/>
    </source>
</evidence>
<protein>
    <recommendedName>
        <fullName evidence="8">L,D-TPase catalytic domain-containing protein</fullName>
    </recommendedName>
</protein>
<dbReference type="EMBL" id="QOKZ01000005">
    <property type="protein sequence ID" value="RMC34284.1"/>
    <property type="molecule type" value="Genomic_DNA"/>
</dbReference>
<dbReference type="GO" id="GO:0071555">
    <property type="term" value="P:cell wall organization"/>
    <property type="evidence" value="ECO:0007669"/>
    <property type="project" value="UniProtKB-UniRule"/>
</dbReference>
<dbReference type="PANTHER" id="PTHR36699">
    <property type="entry name" value="LD-TRANSPEPTIDASE"/>
    <property type="match status" value="1"/>
</dbReference>
<dbReference type="GO" id="GO:0004180">
    <property type="term" value="F:carboxypeptidase activity"/>
    <property type="evidence" value="ECO:0007669"/>
    <property type="project" value="UniProtKB-ARBA"/>
</dbReference>
<evidence type="ECO:0000256" key="6">
    <source>
        <dbReference type="ARBA" id="ARBA00023316"/>
    </source>
</evidence>
<evidence type="ECO:0000313" key="9">
    <source>
        <dbReference type="EMBL" id="RMC34284.1"/>
    </source>
</evidence>
<dbReference type="SUPFAM" id="SSF141523">
    <property type="entry name" value="L,D-transpeptidase catalytic domain-like"/>
    <property type="match status" value="1"/>
</dbReference>
<dbReference type="AlphaFoldDB" id="A0A3M0MD97"/>
<dbReference type="InterPro" id="IPR005490">
    <property type="entry name" value="LD_TPept_cat_dom"/>
</dbReference>
<feature type="domain" description="L,D-TPase catalytic" evidence="8">
    <location>
        <begin position="47"/>
        <end position="181"/>
    </location>
</feature>
<sequence length="182" mass="19701">MNLLARLFSALTLVVLICALWVALLPQRPVPPNRPAPDQATLTGPVDRILIEKSARRMIAYRDGAALKTYRIALGFAPDGDKRQQGDGKTPEGIFRIDRRNEASAYHLSLGIDYPKPEDRARAAAEGIDPGGDIFIHGQPNQLPRGILLPGDWTAGCIAISNAEIAELFAATAIGTEVEIRP</sequence>
<dbReference type="GO" id="GO:0008360">
    <property type="term" value="P:regulation of cell shape"/>
    <property type="evidence" value="ECO:0007669"/>
    <property type="project" value="UniProtKB-UniRule"/>
</dbReference>
<dbReference type="GO" id="GO:0009252">
    <property type="term" value="P:peptidoglycan biosynthetic process"/>
    <property type="evidence" value="ECO:0007669"/>
    <property type="project" value="UniProtKB-UniPathway"/>
</dbReference>
<evidence type="ECO:0000256" key="3">
    <source>
        <dbReference type="ARBA" id="ARBA00022679"/>
    </source>
</evidence>
<gene>
    <name evidence="9" type="ORF">C9E81_14080</name>
</gene>
<keyword evidence="6 7" id="KW-0961">Cell wall biogenesis/degradation</keyword>
<evidence type="ECO:0000256" key="1">
    <source>
        <dbReference type="ARBA" id="ARBA00004752"/>
    </source>
</evidence>
<dbReference type="UniPathway" id="UPA00219"/>
<proteinExistence type="inferred from homology"/>
<keyword evidence="4 7" id="KW-0133">Cell shape</keyword>
<dbReference type="CDD" id="cd16913">
    <property type="entry name" value="YkuD_like"/>
    <property type="match status" value="1"/>
</dbReference>
<comment type="similarity">
    <text evidence="2">Belongs to the YkuD family.</text>
</comment>
<keyword evidence="3" id="KW-0808">Transferase</keyword>
<name>A0A3M0MD97_9RHOB</name>
<dbReference type="PROSITE" id="PS52029">
    <property type="entry name" value="LD_TPASE"/>
    <property type="match status" value="1"/>
</dbReference>
<evidence type="ECO:0000256" key="7">
    <source>
        <dbReference type="PROSITE-ProRule" id="PRU01373"/>
    </source>
</evidence>
<dbReference type="OrthoDB" id="9809748at2"/>
<comment type="pathway">
    <text evidence="1 7">Cell wall biogenesis; peptidoglycan biosynthesis.</text>
</comment>
<dbReference type="GO" id="GO:0016740">
    <property type="term" value="F:transferase activity"/>
    <property type="evidence" value="ECO:0007669"/>
    <property type="project" value="UniProtKB-KW"/>
</dbReference>
<comment type="caution">
    <text evidence="9">The sequence shown here is derived from an EMBL/GenBank/DDBJ whole genome shotgun (WGS) entry which is preliminary data.</text>
</comment>
<feature type="active site" description="Nucleophile" evidence="7">
    <location>
        <position position="157"/>
    </location>
</feature>
<keyword evidence="10" id="KW-1185">Reference proteome</keyword>
<evidence type="ECO:0000256" key="2">
    <source>
        <dbReference type="ARBA" id="ARBA00005992"/>
    </source>
</evidence>
<evidence type="ECO:0000256" key="5">
    <source>
        <dbReference type="ARBA" id="ARBA00022984"/>
    </source>
</evidence>
<accession>A0A3M0MD97</accession>
<keyword evidence="5 7" id="KW-0573">Peptidoglycan synthesis</keyword>
<dbReference type="Proteomes" id="UP000273516">
    <property type="component" value="Unassembled WGS sequence"/>
</dbReference>
<dbReference type="Gene3D" id="2.40.440.10">
    <property type="entry name" value="L,D-transpeptidase catalytic domain-like"/>
    <property type="match status" value="1"/>
</dbReference>
<dbReference type="InterPro" id="IPR038063">
    <property type="entry name" value="Transpep_catalytic_dom"/>
</dbReference>
<evidence type="ECO:0000259" key="8">
    <source>
        <dbReference type="PROSITE" id="PS52029"/>
    </source>
</evidence>
<dbReference type="PANTHER" id="PTHR36699:SF1">
    <property type="entry name" value="L,D-TRANSPEPTIDASE YAFK-RELATED"/>
    <property type="match status" value="1"/>
</dbReference>
<dbReference type="RefSeq" id="WP_122112994.1">
    <property type="nucleotide sequence ID" value="NZ_QOKZ01000005.1"/>
</dbReference>
<evidence type="ECO:0000313" key="10">
    <source>
        <dbReference type="Proteomes" id="UP000273516"/>
    </source>
</evidence>
<organism evidence="9 10">
    <name type="scientific">Paracoccus alkanivorans</name>
    <dbReference type="NCBI Taxonomy" id="2116655"/>
    <lineage>
        <taxon>Bacteria</taxon>
        <taxon>Pseudomonadati</taxon>
        <taxon>Pseudomonadota</taxon>
        <taxon>Alphaproteobacteria</taxon>
        <taxon>Rhodobacterales</taxon>
        <taxon>Paracoccaceae</taxon>
        <taxon>Paracoccus</taxon>
    </lineage>
</organism>
<dbReference type="Pfam" id="PF03734">
    <property type="entry name" value="YkuD"/>
    <property type="match status" value="1"/>
</dbReference>
<reference evidence="9 10" key="1">
    <citation type="submission" date="2018-07" db="EMBL/GenBank/DDBJ databases">
        <authorList>
            <person name="Zhang Y."/>
            <person name="Wang L."/>
            <person name="Ma S."/>
        </authorList>
    </citation>
    <scope>NUCLEOTIDE SEQUENCE [LARGE SCALE GENOMIC DNA]</scope>
    <source>
        <strain evidence="9 10">4-2</strain>
    </source>
</reference>
<feature type="active site" description="Proton donor/acceptor" evidence="7">
    <location>
        <position position="137"/>
    </location>
</feature>